<comment type="catalytic activity">
    <reaction evidence="1">
        <text>inosine + phosphate = alpha-D-ribose 1-phosphate + hypoxanthine</text>
        <dbReference type="Rhea" id="RHEA:27646"/>
        <dbReference type="ChEBI" id="CHEBI:17368"/>
        <dbReference type="ChEBI" id="CHEBI:17596"/>
        <dbReference type="ChEBI" id="CHEBI:43474"/>
        <dbReference type="ChEBI" id="CHEBI:57720"/>
        <dbReference type="EC" id="2.4.2.1"/>
    </reaction>
    <physiologicalReaction direction="left-to-right" evidence="1">
        <dbReference type="Rhea" id="RHEA:27647"/>
    </physiologicalReaction>
</comment>
<comment type="catalytic activity">
    <reaction evidence="8">
        <text>adenosine + phosphate = alpha-D-ribose 1-phosphate + adenine</text>
        <dbReference type="Rhea" id="RHEA:27642"/>
        <dbReference type="ChEBI" id="CHEBI:16335"/>
        <dbReference type="ChEBI" id="CHEBI:16708"/>
        <dbReference type="ChEBI" id="CHEBI:43474"/>
        <dbReference type="ChEBI" id="CHEBI:57720"/>
        <dbReference type="EC" id="2.4.2.1"/>
    </reaction>
    <physiologicalReaction direction="left-to-right" evidence="8">
        <dbReference type="Rhea" id="RHEA:27643"/>
    </physiologicalReaction>
</comment>
<evidence type="ECO:0000256" key="1">
    <source>
        <dbReference type="ARBA" id="ARBA00000553"/>
    </source>
</evidence>
<evidence type="ECO:0000256" key="9">
    <source>
        <dbReference type="ARBA" id="ARBA00049893"/>
    </source>
</evidence>
<dbReference type="RefSeq" id="WP_229826990.1">
    <property type="nucleotide sequence ID" value="NZ_BMYT01000001.1"/>
</dbReference>
<evidence type="ECO:0000256" key="4">
    <source>
        <dbReference type="ARBA" id="ARBA00022723"/>
    </source>
</evidence>
<dbReference type="EMBL" id="BMYT01000001">
    <property type="protein sequence ID" value="GGW99468.1"/>
    <property type="molecule type" value="Genomic_DNA"/>
</dbReference>
<name>A0ABQ2X4P3_9BURK</name>
<evidence type="ECO:0000256" key="7">
    <source>
        <dbReference type="ARBA" id="ARBA00047989"/>
    </source>
</evidence>
<protein>
    <recommendedName>
        <fullName evidence="10">Purine nucleoside phosphorylase</fullName>
    </recommendedName>
</protein>
<dbReference type="Proteomes" id="UP000620127">
    <property type="component" value="Unassembled WGS sequence"/>
</dbReference>
<organism evidence="11 12">
    <name type="scientific">Undibacterium macrobrachii</name>
    <dbReference type="NCBI Taxonomy" id="1119058"/>
    <lineage>
        <taxon>Bacteria</taxon>
        <taxon>Pseudomonadati</taxon>
        <taxon>Pseudomonadota</taxon>
        <taxon>Betaproteobacteria</taxon>
        <taxon>Burkholderiales</taxon>
        <taxon>Oxalobacteraceae</taxon>
        <taxon>Undibacterium</taxon>
    </lineage>
</organism>
<proteinExistence type="inferred from homology"/>
<keyword evidence="12" id="KW-1185">Reference proteome</keyword>
<keyword evidence="5" id="KW-0378">Hydrolase</keyword>
<accession>A0ABQ2X4P3</accession>
<evidence type="ECO:0000256" key="8">
    <source>
        <dbReference type="ARBA" id="ARBA00048968"/>
    </source>
</evidence>
<sequence length="261" mass="28523">MAMILDDDTGLMLIKPDWPDCPTNVQAFSSTRVGGVSLAPYGDVSGDAGLNLGDHVGDLDESVQLNRACIAEYMPQPVIFLSQIHGNMAVNLAQHSHTNPVQADACYTNLPNQTCAVLTADCLPILLASLDGKYVAAIHAGWRGLANGVIQNTLQELRVKTDAEFTAWFGPAIGSNAFEVGQEVFDQFVQQSNEHRASFKPAKSSGKFLADIYGLARHILHGCGVQRIHGGQYCTYEEETLFYSYRRDGITGRMASWIWLE</sequence>
<dbReference type="InterPro" id="IPR011324">
    <property type="entry name" value="Cytotoxic_necrot_fac-like_cat"/>
</dbReference>
<dbReference type="PANTHER" id="PTHR30616:SF2">
    <property type="entry name" value="PURINE NUCLEOSIDE PHOSPHORYLASE LACC1"/>
    <property type="match status" value="1"/>
</dbReference>
<dbReference type="SUPFAM" id="SSF64438">
    <property type="entry name" value="CNF1/YfiH-like putative cysteine hydrolases"/>
    <property type="match status" value="1"/>
</dbReference>
<dbReference type="InterPro" id="IPR003730">
    <property type="entry name" value="Cu_polyphenol_OxRdtase"/>
</dbReference>
<evidence type="ECO:0000313" key="12">
    <source>
        <dbReference type="Proteomes" id="UP000620127"/>
    </source>
</evidence>
<reference evidence="12" key="1">
    <citation type="journal article" date="2019" name="Int. J. Syst. Evol. Microbiol.">
        <title>The Global Catalogue of Microorganisms (GCM) 10K type strain sequencing project: providing services to taxonomists for standard genome sequencing and annotation.</title>
        <authorList>
            <consortium name="The Broad Institute Genomics Platform"/>
            <consortium name="The Broad Institute Genome Sequencing Center for Infectious Disease"/>
            <person name="Wu L."/>
            <person name="Ma J."/>
        </authorList>
    </citation>
    <scope>NUCLEOTIDE SEQUENCE [LARGE SCALE GENOMIC DNA]</scope>
    <source>
        <strain evidence="12">KCTC 23916</strain>
    </source>
</reference>
<dbReference type="CDD" id="cd16833">
    <property type="entry name" value="YfiH"/>
    <property type="match status" value="1"/>
</dbReference>
<comment type="similarity">
    <text evidence="2 10">Belongs to the purine nucleoside phosphorylase YfiH/LACC1 family.</text>
</comment>
<dbReference type="InterPro" id="IPR038371">
    <property type="entry name" value="Cu_polyphenol_OxRdtase_sf"/>
</dbReference>
<evidence type="ECO:0000256" key="2">
    <source>
        <dbReference type="ARBA" id="ARBA00007353"/>
    </source>
</evidence>
<evidence type="ECO:0000313" key="11">
    <source>
        <dbReference type="EMBL" id="GGW99468.1"/>
    </source>
</evidence>
<dbReference type="Pfam" id="PF02578">
    <property type="entry name" value="Cu-oxidase_4"/>
    <property type="match status" value="1"/>
</dbReference>
<dbReference type="Gene3D" id="3.60.140.10">
    <property type="entry name" value="CNF1/YfiH-like putative cysteine hydrolases"/>
    <property type="match status" value="1"/>
</dbReference>
<evidence type="ECO:0000256" key="3">
    <source>
        <dbReference type="ARBA" id="ARBA00022679"/>
    </source>
</evidence>
<evidence type="ECO:0000256" key="10">
    <source>
        <dbReference type="RuleBase" id="RU361274"/>
    </source>
</evidence>
<evidence type="ECO:0000256" key="5">
    <source>
        <dbReference type="ARBA" id="ARBA00022801"/>
    </source>
</evidence>
<comment type="catalytic activity">
    <reaction evidence="9">
        <text>S-methyl-5'-thioadenosine + phosphate = 5-(methylsulfanyl)-alpha-D-ribose 1-phosphate + adenine</text>
        <dbReference type="Rhea" id="RHEA:11852"/>
        <dbReference type="ChEBI" id="CHEBI:16708"/>
        <dbReference type="ChEBI" id="CHEBI:17509"/>
        <dbReference type="ChEBI" id="CHEBI:43474"/>
        <dbReference type="ChEBI" id="CHEBI:58533"/>
        <dbReference type="EC" id="2.4.2.28"/>
    </reaction>
    <physiologicalReaction direction="left-to-right" evidence="9">
        <dbReference type="Rhea" id="RHEA:11853"/>
    </physiologicalReaction>
</comment>
<comment type="catalytic activity">
    <reaction evidence="7">
        <text>adenosine + H2O + H(+) = inosine + NH4(+)</text>
        <dbReference type="Rhea" id="RHEA:24408"/>
        <dbReference type="ChEBI" id="CHEBI:15377"/>
        <dbReference type="ChEBI" id="CHEBI:15378"/>
        <dbReference type="ChEBI" id="CHEBI:16335"/>
        <dbReference type="ChEBI" id="CHEBI:17596"/>
        <dbReference type="ChEBI" id="CHEBI:28938"/>
        <dbReference type="EC" id="3.5.4.4"/>
    </reaction>
    <physiologicalReaction direction="left-to-right" evidence="7">
        <dbReference type="Rhea" id="RHEA:24409"/>
    </physiologicalReaction>
</comment>
<comment type="caution">
    <text evidence="11">The sequence shown here is derived from an EMBL/GenBank/DDBJ whole genome shotgun (WGS) entry which is preliminary data.</text>
</comment>
<keyword evidence="6" id="KW-0862">Zinc</keyword>
<gene>
    <name evidence="11" type="ORF">GCM10011282_01570</name>
</gene>
<keyword evidence="3" id="KW-0808">Transferase</keyword>
<evidence type="ECO:0000256" key="6">
    <source>
        <dbReference type="ARBA" id="ARBA00022833"/>
    </source>
</evidence>
<dbReference type="NCBIfam" id="TIGR00726">
    <property type="entry name" value="peptidoglycan editing factor PgeF"/>
    <property type="match status" value="1"/>
</dbReference>
<dbReference type="PANTHER" id="PTHR30616">
    <property type="entry name" value="UNCHARACTERIZED PROTEIN YFIH"/>
    <property type="match status" value="1"/>
</dbReference>
<keyword evidence="4" id="KW-0479">Metal-binding</keyword>